<proteinExistence type="predicted"/>
<name>A0A7S9DB63_9BRAD</name>
<evidence type="ECO:0000313" key="1">
    <source>
        <dbReference type="EMBL" id="QPF94537.1"/>
    </source>
</evidence>
<organism evidence="1 2">
    <name type="scientific">Bradyrhizobium commune</name>
    <dbReference type="NCBI Taxonomy" id="83627"/>
    <lineage>
        <taxon>Bacteria</taxon>
        <taxon>Pseudomonadati</taxon>
        <taxon>Pseudomonadota</taxon>
        <taxon>Alphaproteobacteria</taxon>
        <taxon>Hyphomicrobiales</taxon>
        <taxon>Nitrobacteraceae</taxon>
        <taxon>Bradyrhizobium</taxon>
    </lineage>
</organism>
<dbReference type="NCBIfam" id="TIGR02532">
    <property type="entry name" value="IV_pilin_GFxxxE"/>
    <property type="match status" value="1"/>
</dbReference>
<reference evidence="1 2" key="1">
    <citation type="submission" date="2020-09" db="EMBL/GenBank/DDBJ databases">
        <title>Complete genomes of bradyrhizobia occurring on native shrubby legumes in Australia.</title>
        <authorList>
            <person name="Lafay B."/>
        </authorList>
    </citation>
    <scope>NUCLEOTIDE SEQUENCE [LARGE SCALE GENOMIC DNA]</scope>
    <source>
        <strain evidence="1 2">BDV5040</strain>
    </source>
</reference>
<dbReference type="InterPro" id="IPR012902">
    <property type="entry name" value="N_methyl_site"/>
</dbReference>
<dbReference type="SUPFAM" id="SSF54523">
    <property type="entry name" value="Pili subunits"/>
    <property type="match status" value="1"/>
</dbReference>
<dbReference type="AlphaFoldDB" id="A0A7S9DB63"/>
<accession>A0A7S9DB63</accession>
<dbReference type="Pfam" id="PF07963">
    <property type="entry name" value="N_methyl"/>
    <property type="match status" value="1"/>
</dbReference>
<sequence>MSRRKSSRRRSEAGFTMIEAVIALALLSIVLAAVGSLVARNVRGAQQLEQHTALMQTARLIASRLPQEGQPLPTELSGREAGYRWQMRISPFVDADTAVPDSPFVPQRVELRVQSPTGAIVSFETVRLQYRDGRQ</sequence>
<protein>
    <submittedName>
        <fullName evidence="1">Prepilin-type N-terminal cleavage/methylation domain-containing protein</fullName>
    </submittedName>
</protein>
<keyword evidence="2" id="KW-1185">Reference proteome</keyword>
<dbReference type="EMBL" id="CP061379">
    <property type="protein sequence ID" value="QPF94537.1"/>
    <property type="molecule type" value="Genomic_DNA"/>
</dbReference>
<dbReference type="Proteomes" id="UP000594621">
    <property type="component" value="Chromosome"/>
</dbReference>
<dbReference type="InterPro" id="IPR045584">
    <property type="entry name" value="Pilin-like"/>
</dbReference>
<gene>
    <name evidence="1" type="ORF">IC761_15210</name>
</gene>
<dbReference type="KEGG" id="bcou:IC761_15210"/>
<evidence type="ECO:0000313" key="2">
    <source>
        <dbReference type="Proteomes" id="UP000594621"/>
    </source>
</evidence>